<reference evidence="2" key="1">
    <citation type="submission" date="2018-11" db="EMBL/GenBank/DDBJ databases">
        <authorList>
            <person name="Grassa J C."/>
        </authorList>
    </citation>
    <scope>NUCLEOTIDE SEQUENCE [LARGE SCALE GENOMIC DNA]</scope>
</reference>
<dbReference type="EnsemblPlants" id="novel_model_6454_5bd9a17a">
    <property type="protein sequence ID" value="cds.novel_model_6454_5bd9a17a"/>
    <property type="gene ID" value="novel_gene_3374_5bd9a17a"/>
</dbReference>
<name>A0A803R8T0_CANSA</name>
<dbReference type="Pfam" id="PF12481">
    <property type="entry name" value="DUF3700"/>
    <property type="match status" value="1"/>
</dbReference>
<sequence length="72" mass="8146">MLAIFDKELVHPPQELNSPNVDSRKAKFPQEILNHFSSSSDNDKAFSVGFGNSALMAFVTQEMSFSLHQRYI</sequence>
<evidence type="ECO:0000259" key="1">
    <source>
        <dbReference type="Pfam" id="PF12481"/>
    </source>
</evidence>
<reference evidence="2" key="2">
    <citation type="submission" date="2021-03" db="UniProtKB">
        <authorList>
            <consortium name="EnsemblPlants"/>
        </authorList>
    </citation>
    <scope>IDENTIFICATION</scope>
</reference>
<keyword evidence="3" id="KW-1185">Reference proteome</keyword>
<dbReference type="AlphaFoldDB" id="A0A803R8T0"/>
<evidence type="ECO:0000313" key="2">
    <source>
        <dbReference type="EnsemblPlants" id="cds.novel_model_6454_5bd9a17a"/>
    </source>
</evidence>
<evidence type="ECO:0000313" key="3">
    <source>
        <dbReference type="Proteomes" id="UP000596661"/>
    </source>
</evidence>
<protein>
    <recommendedName>
        <fullName evidence="1">DUF3700 domain-containing protein</fullName>
    </recommendedName>
</protein>
<accession>A0A803R8T0</accession>
<organism evidence="2 3">
    <name type="scientific">Cannabis sativa</name>
    <name type="common">Hemp</name>
    <name type="synonym">Marijuana</name>
    <dbReference type="NCBI Taxonomy" id="3483"/>
    <lineage>
        <taxon>Eukaryota</taxon>
        <taxon>Viridiplantae</taxon>
        <taxon>Streptophyta</taxon>
        <taxon>Embryophyta</taxon>
        <taxon>Tracheophyta</taxon>
        <taxon>Spermatophyta</taxon>
        <taxon>Magnoliopsida</taxon>
        <taxon>eudicotyledons</taxon>
        <taxon>Gunneridae</taxon>
        <taxon>Pentapetalae</taxon>
        <taxon>rosids</taxon>
        <taxon>fabids</taxon>
        <taxon>Rosales</taxon>
        <taxon>Cannabaceae</taxon>
        <taxon>Cannabis</taxon>
    </lineage>
</organism>
<proteinExistence type="predicted"/>
<dbReference type="InterPro" id="IPR024286">
    <property type="entry name" value="DUF3700"/>
</dbReference>
<feature type="domain" description="DUF3700" evidence="1">
    <location>
        <begin position="2"/>
        <end position="71"/>
    </location>
</feature>
<dbReference type="Gramene" id="novel_model_6454_5bd9a17a">
    <property type="protein sequence ID" value="cds.novel_model_6454_5bd9a17a"/>
    <property type="gene ID" value="novel_gene_3374_5bd9a17a"/>
</dbReference>
<dbReference type="Proteomes" id="UP000596661">
    <property type="component" value="Chromosome 9"/>
</dbReference>
<dbReference type="EMBL" id="UZAU01000718">
    <property type="status" value="NOT_ANNOTATED_CDS"/>
    <property type="molecule type" value="Genomic_DNA"/>
</dbReference>